<dbReference type="PANTHER" id="PTHR43434">
    <property type="entry name" value="PHOSPHOGLYCOLATE PHOSPHATASE"/>
    <property type="match status" value="1"/>
</dbReference>
<dbReference type="GO" id="GO:0008967">
    <property type="term" value="F:phosphoglycolate phosphatase activity"/>
    <property type="evidence" value="ECO:0007669"/>
    <property type="project" value="TreeGrafter"/>
</dbReference>
<proteinExistence type="inferred from homology"/>
<dbReference type="InterPro" id="IPR041492">
    <property type="entry name" value="HAD_2"/>
</dbReference>
<dbReference type="AlphaFoldDB" id="A0AAF0IAY7"/>
<reference evidence="2" key="2">
    <citation type="journal article" date="2022" name="Nat. Microbiol.">
        <title>A closed Candidatus Odinarchaeum chromosome exposes Asgard archaeal viruses.</title>
        <authorList>
            <person name="Tamarit D."/>
            <person name="Caceres E.F."/>
            <person name="Krupovic M."/>
            <person name="Nijland R."/>
            <person name="Eme L."/>
            <person name="Robinson N.P."/>
            <person name="Ettema T.J.G."/>
        </authorList>
    </citation>
    <scope>NUCLEOTIDE SEQUENCE</scope>
    <source>
        <strain evidence="2">LCB_4</strain>
    </source>
</reference>
<dbReference type="InterPro" id="IPR006439">
    <property type="entry name" value="HAD-SF_hydro_IA"/>
</dbReference>
<dbReference type="KEGG" id="oyw:OdinLCB4_005350"/>
<dbReference type="Gene3D" id="1.10.150.240">
    <property type="entry name" value="Putative phosphatase, domain 2"/>
    <property type="match status" value="1"/>
</dbReference>
<dbReference type="Pfam" id="PF13419">
    <property type="entry name" value="HAD_2"/>
    <property type="match status" value="1"/>
</dbReference>
<dbReference type="SUPFAM" id="SSF56784">
    <property type="entry name" value="HAD-like"/>
    <property type="match status" value="1"/>
</dbReference>
<dbReference type="NCBIfam" id="TIGR01549">
    <property type="entry name" value="HAD-SF-IA-v1"/>
    <property type="match status" value="1"/>
</dbReference>
<name>A0AAF0IAY7_ODILC</name>
<protein>
    <submittedName>
        <fullName evidence="2">HAD family hydrolase</fullName>
    </submittedName>
</protein>
<evidence type="ECO:0000256" key="1">
    <source>
        <dbReference type="ARBA" id="ARBA00007958"/>
    </source>
</evidence>
<dbReference type="InterPro" id="IPR023214">
    <property type="entry name" value="HAD_sf"/>
</dbReference>
<dbReference type="Proteomes" id="UP000186851">
    <property type="component" value="Chromosome"/>
</dbReference>
<dbReference type="PANTHER" id="PTHR43434:SF1">
    <property type="entry name" value="PHOSPHOGLYCOLATE PHOSPHATASE"/>
    <property type="match status" value="1"/>
</dbReference>
<organism evidence="2 3">
    <name type="scientific">Odinarchaeota yellowstonii (strain LCB_4)</name>
    <dbReference type="NCBI Taxonomy" id="1841599"/>
    <lineage>
        <taxon>Archaea</taxon>
        <taxon>Promethearchaeati</taxon>
        <taxon>Candidatus Odinarchaeota</taxon>
        <taxon>Candidatus Odinarchaeia</taxon>
        <taxon>Candidatus Odinarchaeales</taxon>
        <taxon>Candidatus Odinarchaeaceae</taxon>
        <taxon>Candidatus Odinarchaeum</taxon>
    </lineage>
</organism>
<dbReference type="SFLD" id="SFLDG01135">
    <property type="entry name" value="C1.5.6:_HAD__Beta-PGM__Phospha"/>
    <property type="match status" value="1"/>
</dbReference>
<accession>A0AAF0IAY7</accession>
<sequence>MKTKAFKQIKAVVFDLDGTLVDFKIDYVNARNRVKNYLISVGVPVEYLEDQPIFISLEKAVNYLQSVNRGENEIKNLKESVNRIVFEYEFKAGEETYLKPKARETLNAIKKFNLKIGLFTINNRVVTERVLDKTGIREFFDAIITRDDTCEIKPREGHFLKVLNDLNVKPDESVVIGDTAYDFQAAKKLGALTIGVEGLYDANYFKKVCCVDYTVKELSEIVEIIKSYIER</sequence>
<reference evidence="2" key="1">
    <citation type="journal article" date="2017" name="Nature">
        <title>Asgard archaea illuminate the origin of eukaryotic cellular complexity.</title>
        <authorList>
            <person name="Zaremba-Niedzwiedzka K."/>
            <person name="Caceres E.F."/>
            <person name="Saw J.H."/>
            <person name="Backstrom D."/>
            <person name="Juzokaite L."/>
            <person name="Vancaester E."/>
            <person name="Seitz K.W."/>
            <person name="Anantharaman K."/>
            <person name="Starnawski P."/>
            <person name="Kjeldsen K.U."/>
            <person name="Scott M.B."/>
            <person name="Nunoura T."/>
            <person name="Banfield J.F."/>
            <person name="Schramm A."/>
            <person name="Baker B.J."/>
            <person name="Spang A."/>
            <person name="Ettema T.J.G."/>
        </authorList>
    </citation>
    <scope>NUCLEOTIDE SEQUENCE</scope>
    <source>
        <strain evidence="2">LCB_4</strain>
    </source>
</reference>
<comment type="similarity">
    <text evidence="1">Belongs to the HAD-like hydrolase superfamily.</text>
</comment>
<dbReference type="NCBIfam" id="TIGR01509">
    <property type="entry name" value="HAD-SF-IA-v3"/>
    <property type="match status" value="1"/>
</dbReference>
<dbReference type="Gene3D" id="3.40.50.1000">
    <property type="entry name" value="HAD superfamily/HAD-like"/>
    <property type="match status" value="1"/>
</dbReference>
<dbReference type="GO" id="GO:0006281">
    <property type="term" value="P:DNA repair"/>
    <property type="evidence" value="ECO:0007669"/>
    <property type="project" value="TreeGrafter"/>
</dbReference>
<dbReference type="EMBL" id="CP091871">
    <property type="protein sequence ID" value="WEU39896.1"/>
    <property type="molecule type" value="Genomic_DNA"/>
</dbReference>
<dbReference type="SFLD" id="SFLDG01129">
    <property type="entry name" value="C1.5:_HAD__Beta-PGM__Phosphata"/>
    <property type="match status" value="1"/>
</dbReference>
<dbReference type="InterPro" id="IPR023198">
    <property type="entry name" value="PGP-like_dom2"/>
</dbReference>
<gene>
    <name evidence="2" type="ORF">OdinLCB4_005350</name>
</gene>
<evidence type="ECO:0000313" key="3">
    <source>
        <dbReference type="Proteomes" id="UP000186851"/>
    </source>
</evidence>
<dbReference type="InterPro" id="IPR036412">
    <property type="entry name" value="HAD-like_sf"/>
</dbReference>
<keyword evidence="2" id="KW-0378">Hydrolase</keyword>
<dbReference type="InterPro" id="IPR050155">
    <property type="entry name" value="HAD-like_hydrolase_sf"/>
</dbReference>
<evidence type="ECO:0000313" key="2">
    <source>
        <dbReference type="EMBL" id="WEU39896.1"/>
    </source>
</evidence>
<dbReference type="SFLD" id="SFLDS00003">
    <property type="entry name" value="Haloacid_Dehalogenase"/>
    <property type="match status" value="1"/>
</dbReference>